<evidence type="ECO:0000313" key="10">
    <source>
        <dbReference type="Proteomes" id="UP001152484"/>
    </source>
</evidence>
<protein>
    <recommendedName>
        <fullName evidence="8">Telomere-associated protein Rif1 N-terminal domain-containing protein</fullName>
    </recommendedName>
</protein>
<accession>A0A9P0Z4C1</accession>
<dbReference type="GO" id="GO:0005634">
    <property type="term" value="C:nucleus"/>
    <property type="evidence" value="ECO:0007669"/>
    <property type="project" value="UniProtKB-SubCell"/>
</dbReference>
<evidence type="ECO:0000256" key="7">
    <source>
        <dbReference type="SAM" id="MobiDB-lite"/>
    </source>
</evidence>
<evidence type="ECO:0000256" key="2">
    <source>
        <dbReference type="ARBA" id="ARBA00004574"/>
    </source>
</evidence>
<feature type="region of interest" description="Disordered" evidence="7">
    <location>
        <begin position="975"/>
        <end position="1023"/>
    </location>
</feature>
<evidence type="ECO:0000256" key="3">
    <source>
        <dbReference type="ARBA" id="ARBA00022454"/>
    </source>
</evidence>
<dbReference type="AlphaFoldDB" id="A0A9P0Z4C1"/>
<dbReference type="SUPFAM" id="SSF48371">
    <property type="entry name" value="ARM repeat"/>
    <property type="match status" value="1"/>
</dbReference>
<keyword evidence="3" id="KW-0158">Chromosome</keyword>
<evidence type="ECO:0000256" key="1">
    <source>
        <dbReference type="ARBA" id="ARBA00004123"/>
    </source>
</evidence>
<keyword evidence="10" id="KW-1185">Reference proteome</keyword>
<reference evidence="9" key="1">
    <citation type="submission" date="2022-07" db="EMBL/GenBank/DDBJ databases">
        <authorList>
            <person name="Macas J."/>
            <person name="Novak P."/>
            <person name="Neumann P."/>
        </authorList>
    </citation>
    <scope>NUCLEOTIDE SEQUENCE</scope>
</reference>
<gene>
    <name evidence="9" type="ORF">CEURO_LOCUS9754</name>
</gene>
<keyword evidence="4" id="KW-0779">Telomere</keyword>
<comment type="subcellular location">
    <subcellularLocation>
        <location evidence="2">Chromosome</location>
        <location evidence="2">Telomere</location>
    </subcellularLocation>
    <subcellularLocation>
        <location evidence="1">Nucleus</location>
    </subcellularLocation>
</comment>
<feature type="domain" description="Telomere-associated protein Rif1 N-terminal" evidence="8">
    <location>
        <begin position="48"/>
        <end position="309"/>
    </location>
</feature>
<organism evidence="9 10">
    <name type="scientific">Cuscuta europaea</name>
    <name type="common">European dodder</name>
    <dbReference type="NCBI Taxonomy" id="41803"/>
    <lineage>
        <taxon>Eukaryota</taxon>
        <taxon>Viridiplantae</taxon>
        <taxon>Streptophyta</taxon>
        <taxon>Embryophyta</taxon>
        <taxon>Tracheophyta</taxon>
        <taxon>Spermatophyta</taxon>
        <taxon>Magnoliopsida</taxon>
        <taxon>eudicotyledons</taxon>
        <taxon>Gunneridae</taxon>
        <taxon>Pentapetalae</taxon>
        <taxon>asterids</taxon>
        <taxon>lamiids</taxon>
        <taxon>Solanales</taxon>
        <taxon>Convolvulaceae</taxon>
        <taxon>Cuscuteae</taxon>
        <taxon>Cuscuta</taxon>
        <taxon>Cuscuta subgen. Cuscuta</taxon>
    </lineage>
</organism>
<name>A0A9P0Z4C1_CUSEU</name>
<dbReference type="EMBL" id="CAMAPE010000019">
    <property type="protein sequence ID" value="CAH9086745.1"/>
    <property type="molecule type" value="Genomic_DNA"/>
</dbReference>
<dbReference type="OrthoDB" id="5399929at2759"/>
<dbReference type="InterPro" id="IPR016024">
    <property type="entry name" value="ARM-type_fold"/>
</dbReference>
<dbReference type="PANTHER" id="PTHR22928">
    <property type="entry name" value="TELOMERE-ASSOCIATED PROTEIN RIF1"/>
    <property type="match status" value="1"/>
</dbReference>
<comment type="caution">
    <text evidence="9">The sequence shown here is derived from an EMBL/GenBank/DDBJ whole genome shotgun (WGS) entry which is preliminary data.</text>
</comment>
<dbReference type="InterPro" id="IPR022031">
    <property type="entry name" value="Rif1_N"/>
</dbReference>
<evidence type="ECO:0000256" key="4">
    <source>
        <dbReference type="ARBA" id="ARBA00022895"/>
    </source>
</evidence>
<dbReference type="Proteomes" id="UP001152484">
    <property type="component" value="Unassembled WGS sequence"/>
</dbReference>
<sequence length="1038" mass="117655">MAKSFIDDLQDVLTGVSSPSSSTSKQLAYSKLLNLQQLSSSSSADPSFITLLADSSSTLLRSILIDIFDQEEEMISVQALKCLGFMVYHPSILASVKGDDANLIVESLVKVITTTKIKWVCNLGLWCISMQQFKTPLLDTHFHVLLRAVVYGLNNPMGSLSITFEALQAVMKLAGSLGEKMRNLSHLWVPPLYRRLTSDNKREREMSERCLLKLKSIICPPPVTLSKAVVLDLKKKLLSEIEDMINHGKKIEALKAWGWCMRLLGPYLTKHKHLVNELLKLPTQTFSDFDPQVQIASLVSWQGFIDALICPPFDDPETSSATGNAADDVKVDEGDCKRTIPNGFSKKILLIMTPLIGIMNSRCDLSVHASCLSTWCYLLHKLDTSVSHDPVVRIACQPIFELVFQTGPKDKNMCSWNSCIELLDNFILTRSGRNESTILHGGADLSPIKWSPWDLSQLEFFVNMIHCLFNQRSDPVGPEILVMLTHNAVSRLFRSLLRSVQNVLRSSIVTYDEVILCLNVILKFFQDLLEKTGTSNTISLQLLYSAVEELDPSVLESPLYKVELDIEALQNVQPICRNLKTSDIDGVAYMRKVSRAVYICVLYFITVIKFPLAVIPEMCSFLKLILSSYDTMEMLRVFVGLLYTHKESNCFEIWLTIAKCLKEYIMKDIPSYSAVMLLLNYPFAAYSVIQKQFEISSVTDTWELFYGSICQCSQICHMDLTRDMFGILNGNFDEKCGDFDFVLLLGNAMICVLEQAINNKHKSKYHDPENLNNAIISLEIALRFMKMPWVIEEGNLQMSFTLASRILSKLANFIGCFPLHHGFISFFEITTKPLLLWLSRMDVQDDGFKDQLHMLWSEILKNLQKSSQTALNFDSSFLKLQSPLLEKTLDHPDPNFSNPSIQFWNATYGEQINLQYPETLLPVLDKLSRNGRLSLSRKTPPSQKIWKVTASSLNRWSKRVEFAHEKTAVGGKRKFDELTEHQKEVRRAQQGRASDSLGRGPGIRTYTSVDFSQDNEESQESQDIRDADSILEMLRKVH</sequence>
<evidence type="ECO:0000313" key="9">
    <source>
        <dbReference type="EMBL" id="CAH9086745.1"/>
    </source>
</evidence>
<dbReference type="Gene3D" id="1.25.10.10">
    <property type="entry name" value="Leucine-rich Repeat Variant"/>
    <property type="match status" value="1"/>
</dbReference>
<dbReference type="GO" id="GO:0000723">
    <property type="term" value="P:telomere maintenance"/>
    <property type="evidence" value="ECO:0007669"/>
    <property type="project" value="TreeGrafter"/>
</dbReference>
<evidence type="ECO:0000259" key="8">
    <source>
        <dbReference type="Pfam" id="PF12231"/>
    </source>
</evidence>
<evidence type="ECO:0000256" key="6">
    <source>
        <dbReference type="ARBA" id="ARBA00023306"/>
    </source>
</evidence>
<dbReference type="InterPro" id="IPR011989">
    <property type="entry name" value="ARM-like"/>
</dbReference>
<dbReference type="GO" id="GO:0000781">
    <property type="term" value="C:chromosome, telomeric region"/>
    <property type="evidence" value="ECO:0007669"/>
    <property type="project" value="UniProtKB-SubCell"/>
</dbReference>
<keyword evidence="6" id="KW-0131">Cell cycle</keyword>
<proteinExistence type="predicted"/>
<dbReference type="PANTHER" id="PTHR22928:SF3">
    <property type="entry name" value="TELOMERE-ASSOCIATED PROTEIN RIF1"/>
    <property type="match status" value="1"/>
</dbReference>
<keyword evidence="5" id="KW-0539">Nucleus</keyword>
<dbReference type="Pfam" id="PF12231">
    <property type="entry name" value="Rif1_N"/>
    <property type="match status" value="1"/>
</dbReference>
<feature type="compositionally biased region" description="Basic and acidic residues" evidence="7">
    <location>
        <begin position="975"/>
        <end position="987"/>
    </location>
</feature>
<evidence type="ECO:0000256" key="5">
    <source>
        <dbReference type="ARBA" id="ARBA00023242"/>
    </source>
</evidence>